<keyword evidence="6 11" id="KW-0418">Kinase</keyword>
<sequence>MALLCKDEISMLQKQQLQGEQNTVAALPPEEHADLQMIFGMRLLLAMAALLTLIVNPGNQAMSGQLAWTILPLYALYSGALLVLLHFHRGRGKRVYWLDVLWCGLIVLCTGGGESYFFPLFFFVILASSFQRGLDEGTRMTLASCALLVLASVLSEQEPNLSHLLLRTAFVMALGYMIAYWGGLSLLQKRRLALLREVSQQSNPRFGVDHTVASMLEKARVFFGASSCILVMREGGAAHWQLRTALDDSRGNGGRVSQMSEAAVAPLMAFDASQSVLYAPSLRARLGLGHAWQATARGSARWQRLAMEATQGAALAELFDAPSFISVPLPLHKGQGRLYVLSARERLSKADARFLTHIVTQVFPQIENIAILDKLASGAAYRERQKIARDLHDSTIQPYIGLRHGLSALRAKVAADSPLLGELDKLIDMSGQVIGDLRQMARTVRGGQQHDEPELLVALRRQAEQLKKFFGIDIEIVSERAFVLSDRLAAEVFQIVNEGMSNIRRHTTAREGCVRLACDTHAVSISIENAAEAEAPQRAPFMPASIAERAQALGGTVQVGQAAGGATAVRIEIPV</sequence>
<dbReference type="CDD" id="cd16917">
    <property type="entry name" value="HATPase_UhpB-NarQ-NarX-like"/>
    <property type="match status" value="1"/>
</dbReference>
<dbReference type="EMBL" id="WFLI01000005">
    <property type="protein sequence ID" value="KAB8065842.1"/>
    <property type="molecule type" value="Genomic_DNA"/>
</dbReference>
<name>A0A6I1I4L0_9BURK</name>
<evidence type="ECO:0000256" key="3">
    <source>
        <dbReference type="ARBA" id="ARBA00022553"/>
    </source>
</evidence>
<dbReference type="Gene3D" id="3.30.450.40">
    <property type="match status" value="1"/>
</dbReference>
<feature type="transmembrane region" description="Helical" evidence="9">
    <location>
        <begin position="99"/>
        <end position="125"/>
    </location>
</feature>
<evidence type="ECO:0000256" key="2">
    <source>
        <dbReference type="ARBA" id="ARBA00012438"/>
    </source>
</evidence>
<reference evidence="11 12" key="1">
    <citation type="submission" date="2019-10" db="EMBL/GenBank/DDBJ databases">
        <title>Three novel species isolated from a subtropical stream in China.</title>
        <authorList>
            <person name="Lu H."/>
        </authorList>
    </citation>
    <scope>NUCLEOTIDE SEQUENCE [LARGE SCALE GENOMIC DNA]</scope>
    <source>
        <strain evidence="11 12">FT13W</strain>
    </source>
</reference>
<feature type="transmembrane region" description="Helical" evidence="9">
    <location>
        <begin position="35"/>
        <end position="54"/>
    </location>
</feature>
<protein>
    <recommendedName>
        <fullName evidence="2">histidine kinase</fullName>
        <ecNumber evidence="2">2.7.13.3</ecNumber>
    </recommendedName>
</protein>
<dbReference type="Gene3D" id="1.20.5.1930">
    <property type="match status" value="1"/>
</dbReference>
<evidence type="ECO:0000256" key="6">
    <source>
        <dbReference type="ARBA" id="ARBA00022777"/>
    </source>
</evidence>
<feature type="transmembrane region" description="Helical" evidence="9">
    <location>
        <begin position="66"/>
        <end position="87"/>
    </location>
</feature>
<dbReference type="EC" id="2.7.13.3" evidence="2"/>
<dbReference type="Proteomes" id="UP000468717">
    <property type="component" value="Unassembled WGS sequence"/>
</dbReference>
<dbReference type="PANTHER" id="PTHR24421">
    <property type="entry name" value="NITRATE/NITRITE SENSOR PROTEIN NARX-RELATED"/>
    <property type="match status" value="1"/>
</dbReference>
<dbReference type="Gene3D" id="3.30.565.10">
    <property type="entry name" value="Histidine kinase-like ATPase, C-terminal domain"/>
    <property type="match status" value="1"/>
</dbReference>
<evidence type="ECO:0000313" key="12">
    <source>
        <dbReference type="Proteomes" id="UP000468717"/>
    </source>
</evidence>
<keyword evidence="9" id="KW-0812">Transmembrane</keyword>
<evidence type="ECO:0000259" key="10">
    <source>
        <dbReference type="Pfam" id="PF07730"/>
    </source>
</evidence>
<dbReference type="InterPro" id="IPR011712">
    <property type="entry name" value="Sig_transdc_His_kin_sub3_dim/P"/>
</dbReference>
<dbReference type="GO" id="GO:0000155">
    <property type="term" value="F:phosphorelay sensor kinase activity"/>
    <property type="evidence" value="ECO:0007669"/>
    <property type="project" value="InterPro"/>
</dbReference>
<dbReference type="InterPro" id="IPR036890">
    <property type="entry name" value="HATPase_C_sf"/>
</dbReference>
<feature type="transmembrane region" description="Helical" evidence="9">
    <location>
        <begin position="166"/>
        <end position="187"/>
    </location>
</feature>
<evidence type="ECO:0000256" key="8">
    <source>
        <dbReference type="ARBA" id="ARBA00023012"/>
    </source>
</evidence>
<comment type="caution">
    <text evidence="11">The sequence shown here is derived from an EMBL/GenBank/DDBJ whole genome shotgun (WGS) entry which is preliminary data.</text>
</comment>
<evidence type="ECO:0000256" key="7">
    <source>
        <dbReference type="ARBA" id="ARBA00022840"/>
    </source>
</evidence>
<keyword evidence="3" id="KW-0597">Phosphoprotein</keyword>
<gene>
    <name evidence="11" type="ORF">GCN75_06260</name>
</gene>
<keyword evidence="7" id="KW-0067">ATP-binding</keyword>
<dbReference type="InterPro" id="IPR029016">
    <property type="entry name" value="GAF-like_dom_sf"/>
</dbReference>
<dbReference type="Pfam" id="PF07730">
    <property type="entry name" value="HisKA_3"/>
    <property type="match status" value="1"/>
</dbReference>
<keyword evidence="9" id="KW-1133">Transmembrane helix</keyword>
<keyword evidence="4" id="KW-0808">Transferase</keyword>
<evidence type="ECO:0000256" key="4">
    <source>
        <dbReference type="ARBA" id="ARBA00022679"/>
    </source>
</evidence>
<dbReference type="GO" id="GO:0046983">
    <property type="term" value="F:protein dimerization activity"/>
    <property type="evidence" value="ECO:0007669"/>
    <property type="project" value="InterPro"/>
</dbReference>
<evidence type="ECO:0000256" key="5">
    <source>
        <dbReference type="ARBA" id="ARBA00022741"/>
    </source>
</evidence>
<proteinExistence type="predicted"/>
<keyword evidence="9" id="KW-0472">Membrane</keyword>
<evidence type="ECO:0000256" key="1">
    <source>
        <dbReference type="ARBA" id="ARBA00000085"/>
    </source>
</evidence>
<comment type="catalytic activity">
    <reaction evidence="1">
        <text>ATP + protein L-histidine = ADP + protein N-phospho-L-histidine.</text>
        <dbReference type="EC" id="2.7.13.3"/>
    </reaction>
</comment>
<dbReference type="GO" id="GO:0005524">
    <property type="term" value="F:ATP binding"/>
    <property type="evidence" value="ECO:0007669"/>
    <property type="project" value="UniProtKB-KW"/>
</dbReference>
<organism evidence="11 12">
    <name type="scientific">Janthinobacterium violaceinigrum</name>
    <dbReference type="NCBI Taxonomy" id="2654252"/>
    <lineage>
        <taxon>Bacteria</taxon>
        <taxon>Pseudomonadati</taxon>
        <taxon>Pseudomonadota</taxon>
        <taxon>Betaproteobacteria</taxon>
        <taxon>Burkholderiales</taxon>
        <taxon>Oxalobacteraceae</taxon>
        <taxon>Janthinobacterium</taxon>
    </lineage>
</organism>
<dbReference type="AlphaFoldDB" id="A0A6I1I4L0"/>
<keyword evidence="5" id="KW-0547">Nucleotide-binding</keyword>
<feature type="domain" description="Signal transduction histidine kinase subgroup 3 dimerisation and phosphoacceptor" evidence="10">
    <location>
        <begin position="383"/>
        <end position="446"/>
    </location>
</feature>
<evidence type="ECO:0000313" key="11">
    <source>
        <dbReference type="EMBL" id="KAB8065842.1"/>
    </source>
</evidence>
<accession>A0A6I1I4L0</accession>
<dbReference type="PANTHER" id="PTHR24421:SF10">
    <property type="entry name" value="NITRATE_NITRITE SENSOR PROTEIN NARQ"/>
    <property type="match status" value="1"/>
</dbReference>
<feature type="transmembrane region" description="Helical" evidence="9">
    <location>
        <begin position="137"/>
        <end position="154"/>
    </location>
</feature>
<dbReference type="GO" id="GO:0016020">
    <property type="term" value="C:membrane"/>
    <property type="evidence" value="ECO:0007669"/>
    <property type="project" value="InterPro"/>
</dbReference>
<dbReference type="InterPro" id="IPR050482">
    <property type="entry name" value="Sensor_HK_TwoCompSys"/>
</dbReference>
<keyword evidence="8" id="KW-0902">Two-component regulatory system</keyword>
<keyword evidence="12" id="KW-1185">Reference proteome</keyword>
<evidence type="ECO:0000256" key="9">
    <source>
        <dbReference type="SAM" id="Phobius"/>
    </source>
</evidence>